<feature type="transmembrane region" description="Helical" evidence="1">
    <location>
        <begin position="40"/>
        <end position="60"/>
    </location>
</feature>
<name>A0A9E6XSK1_9ACTN</name>
<dbReference type="GO" id="GO:0005886">
    <property type="term" value="C:plasma membrane"/>
    <property type="evidence" value="ECO:0007669"/>
    <property type="project" value="TreeGrafter"/>
</dbReference>
<gene>
    <name evidence="2" type="primary">ydcO</name>
    <name evidence="2" type="ORF">DSM104329_00239</name>
</gene>
<proteinExistence type="predicted"/>
<organism evidence="2 3">
    <name type="scientific">Capillimicrobium parvum</name>
    <dbReference type="NCBI Taxonomy" id="2884022"/>
    <lineage>
        <taxon>Bacteria</taxon>
        <taxon>Bacillati</taxon>
        <taxon>Actinomycetota</taxon>
        <taxon>Thermoleophilia</taxon>
        <taxon>Solirubrobacterales</taxon>
        <taxon>Capillimicrobiaceae</taxon>
        <taxon>Capillimicrobium</taxon>
    </lineage>
</organism>
<feature type="transmembrane region" description="Helical" evidence="1">
    <location>
        <begin position="120"/>
        <end position="139"/>
    </location>
</feature>
<dbReference type="PANTHER" id="PTHR30199:SF0">
    <property type="entry name" value="INNER MEMBRANE PROTEIN YDCO"/>
    <property type="match status" value="1"/>
</dbReference>
<feature type="transmembrane region" description="Helical" evidence="1">
    <location>
        <begin position="90"/>
        <end position="108"/>
    </location>
</feature>
<evidence type="ECO:0000313" key="3">
    <source>
        <dbReference type="Proteomes" id="UP001162834"/>
    </source>
</evidence>
<dbReference type="EMBL" id="CP087164">
    <property type="protein sequence ID" value="UGS33874.1"/>
    <property type="molecule type" value="Genomic_DNA"/>
</dbReference>
<keyword evidence="1" id="KW-0812">Transmembrane</keyword>
<sequence>MSRVTSPVIAGVVTALVGFAGTFAIVLAGYRAIGATNAEAASGILVLTVGAGVVGIVLAARYRMPIGIAWSTPGAALLASNGAIDGGYPAALGAFVVCGLLLVVAGLWRRFGSALEAIPAPLANAVLAGVLVPVCLAPLEAVFRSPSVAIPTVVTWLLLMWWRARWAVPGAFAVMAIAVAIDPLEPGGGFGGGLPELSFTLPAFTVAGVAGLALPLFIVTMASQNIPGLSVLRSYGYRPPLRPILVSTGGASALIAPFGAHTLNLAAITAAMLAAPSVDPVPARRWIAAAGAGAVYVVLGLCSGLVMAVLASAPLLAVKAVAGLALLATLRRSLTAALEPPGQRLASIVAMGICASPLMLWGIGAPLWGLLAGLVLFVAMGRAKHSWQLARKW</sequence>
<protein>
    <submittedName>
        <fullName evidence="2">Inner membrane protein YdcO</fullName>
    </submittedName>
</protein>
<evidence type="ECO:0000256" key="1">
    <source>
        <dbReference type="SAM" id="Phobius"/>
    </source>
</evidence>
<dbReference type="PANTHER" id="PTHR30199">
    <property type="entry name" value="MFS FAMILY TRANSPORTER, PREDICTED SUBSTRATE BENZOATE"/>
    <property type="match status" value="1"/>
</dbReference>
<keyword evidence="3" id="KW-1185">Reference proteome</keyword>
<dbReference type="InterPro" id="IPR004711">
    <property type="entry name" value="Benzoate_Transporter"/>
</dbReference>
<dbReference type="RefSeq" id="WP_259313564.1">
    <property type="nucleotide sequence ID" value="NZ_CP087164.1"/>
</dbReference>
<keyword evidence="1" id="KW-0472">Membrane</keyword>
<dbReference type="AlphaFoldDB" id="A0A9E6XSK1"/>
<feature type="transmembrane region" description="Helical" evidence="1">
    <location>
        <begin position="358"/>
        <end position="379"/>
    </location>
</feature>
<feature type="transmembrane region" description="Helical" evidence="1">
    <location>
        <begin position="204"/>
        <end position="223"/>
    </location>
</feature>
<dbReference type="Proteomes" id="UP001162834">
    <property type="component" value="Chromosome"/>
</dbReference>
<dbReference type="KEGG" id="sbae:DSM104329_00239"/>
<dbReference type="GO" id="GO:0042925">
    <property type="term" value="F:benzoate transmembrane transporter activity"/>
    <property type="evidence" value="ECO:0007669"/>
    <property type="project" value="InterPro"/>
</dbReference>
<accession>A0A9E6XSK1</accession>
<feature type="transmembrane region" description="Helical" evidence="1">
    <location>
        <begin position="145"/>
        <end position="162"/>
    </location>
</feature>
<reference evidence="2" key="1">
    <citation type="journal article" date="2022" name="Int. J. Syst. Evol. Microbiol.">
        <title>Pseudomonas aegrilactucae sp. nov. and Pseudomonas morbosilactucae sp. nov., pathogens causing bacterial rot of lettuce in Japan.</title>
        <authorList>
            <person name="Sawada H."/>
            <person name="Fujikawa T."/>
            <person name="Satou M."/>
        </authorList>
    </citation>
    <scope>NUCLEOTIDE SEQUENCE</scope>
    <source>
        <strain evidence="2">0166_1</strain>
    </source>
</reference>
<dbReference type="Pfam" id="PF03594">
    <property type="entry name" value="BenE"/>
    <property type="match status" value="1"/>
</dbReference>
<evidence type="ECO:0000313" key="2">
    <source>
        <dbReference type="EMBL" id="UGS33874.1"/>
    </source>
</evidence>
<feature type="transmembrane region" description="Helical" evidence="1">
    <location>
        <begin position="286"/>
        <end position="309"/>
    </location>
</feature>
<feature type="transmembrane region" description="Helical" evidence="1">
    <location>
        <begin position="167"/>
        <end position="184"/>
    </location>
</feature>
<keyword evidence="1" id="KW-1133">Transmembrane helix</keyword>